<dbReference type="CDD" id="cd02440">
    <property type="entry name" value="AdoMet_MTases"/>
    <property type="match status" value="1"/>
</dbReference>
<dbReference type="Pfam" id="PF10672">
    <property type="entry name" value="Methyltrans_SAM"/>
    <property type="match status" value="1"/>
</dbReference>
<dbReference type="Gene3D" id="2.30.130.10">
    <property type="entry name" value="PUA domain"/>
    <property type="match status" value="1"/>
</dbReference>
<dbReference type="GO" id="GO:0008168">
    <property type="term" value="F:methyltransferase activity"/>
    <property type="evidence" value="ECO:0007669"/>
    <property type="project" value="UniProtKB-KW"/>
</dbReference>
<dbReference type="Proteomes" id="UP000000263">
    <property type="component" value="Chromosome"/>
</dbReference>
<accession>A7NRA9</accession>
<dbReference type="InterPro" id="IPR036974">
    <property type="entry name" value="PUA_sf"/>
</dbReference>
<proteinExistence type="predicted"/>
<dbReference type="InterPro" id="IPR019614">
    <property type="entry name" value="SAM-dep_methyl-trfase"/>
</dbReference>
<evidence type="ECO:0000256" key="1">
    <source>
        <dbReference type="ARBA" id="ARBA00022603"/>
    </source>
</evidence>
<dbReference type="STRING" id="383372.Rcas_4073"/>
<feature type="domain" description="S-adenosylmethionine-dependent methyltransferase" evidence="4">
    <location>
        <begin position="183"/>
        <end position="357"/>
    </location>
</feature>
<dbReference type="GO" id="GO:0003723">
    <property type="term" value="F:RNA binding"/>
    <property type="evidence" value="ECO:0007669"/>
    <property type="project" value="InterPro"/>
</dbReference>
<keyword evidence="2 6" id="KW-0808">Transferase</keyword>
<dbReference type="Gene3D" id="3.40.50.150">
    <property type="entry name" value="Vaccinia Virus protein VP39"/>
    <property type="match status" value="1"/>
</dbReference>
<dbReference type="GO" id="GO:0032259">
    <property type="term" value="P:methylation"/>
    <property type="evidence" value="ECO:0007669"/>
    <property type="project" value="UniProtKB-KW"/>
</dbReference>
<dbReference type="eggNOG" id="COG1092">
    <property type="taxonomic scope" value="Bacteria"/>
</dbReference>
<dbReference type="InterPro" id="IPR041532">
    <property type="entry name" value="RlmI-like_PUA"/>
</dbReference>
<dbReference type="RefSeq" id="WP_012122526.1">
    <property type="nucleotide sequence ID" value="NC_009767.1"/>
</dbReference>
<evidence type="ECO:0000259" key="5">
    <source>
        <dbReference type="Pfam" id="PF17785"/>
    </source>
</evidence>
<dbReference type="SUPFAM" id="SSF53335">
    <property type="entry name" value="S-adenosyl-L-methionine-dependent methyltransferases"/>
    <property type="match status" value="1"/>
</dbReference>
<dbReference type="PANTHER" id="PTHR43042">
    <property type="entry name" value="SAM-DEPENDENT METHYLTRANSFERASE"/>
    <property type="match status" value="1"/>
</dbReference>
<reference evidence="6 7" key="1">
    <citation type="submission" date="2007-08" db="EMBL/GenBank/DDBJ databases">
        <title>Complete sequence of Roseiflexus castenholzii DSM 13941.</title>
        <authorList>
            <consortium name="US DOE Joint Genome Institute"/>
            <person name="Copeland A."/>
            <person name="Lucas S."/>
            <person name="Lapidus A."/>
            <person name="Barry K."/>
            <person name="Glavina del Rio T."/>
            <person name="Dalin E."/>
            <person name="Tice H."/>
            <person name="Pitluck S."/>
            <person name="Thompson L.S."/>
            <person name="Brettin T."/>
            <person name="Bruce D."/>
            <person name="Detter J.C."/>
            <person name="Han C."/>
            <person name="Tapia R."/>
            <person name="Schmutz J."/>
            <person name="Larimer F."/>
            <person name="Land M."/>
            <person name="Hauser L."/>
            <person name="Kyrpides N."/>
            <person name="Mikhailova N."/>
            <person name="Bryant D.A."/>
            <person name="Hanada S."/>
            <person name="Tsukatani Y."/>
            <person name="Richardson P."/>
        </authorList>
    </citation>
    <scope>NUCLEOTIDE SEQUENCE [LARGE SCALE GENOMIC DNA]</scope>
    <source>
        <strain evidence="7">DSM 13941 / HLO8</strain>
    </source>
</reference>
<evidence type="ECO:0000256" key="2">
    <source>
        <dbReference type="ARBA" id="ARBA00022679"/>
    </source>
</evidence>
<dbReference type="CDD" id="cd11572">
    <property type="entry name" value="RlmI_M_like"/>
    <property type="match status" value="1"/>
</dbReference>
<organism evidence="6 7">
    <name type="scientific">Roseiflexus castenholzii (strain DSM 13941 / HLO8)</name>
    <dbReference type="NCBI Taxonomy" id="383372"/>
    <lineage>
        <taxon>Bacteria</taxon>
        <taxon>Bacillati</taxon>
        <taxon>Chloroflexota</taxon>
        <taxon>Chloroflexia</taxon>
        <taxon>Chloroflexales</taxon>
        <taxon>Roseiflexineae</taxon>
        <taxon>Roseiflexaceae</taxon>
        <taxon>Roseiflexus</taxon>
    </lineage>
</organism>
<dbReference type="Pfam" id="PF17785">
    <property type="entry name" value="PUA_3"/>
    <property type="match status" value="1"/>
</dbReference>
<evidence type="ECO:0000256" key="3">
    <source>
        <dbReference type="ARBA" id="ARBA00022691"/>
    </source>
</evidence>
<dbReference type="HOGENOM" id="CLU_014042_0_0_0"/>
<evidence type="ECO:0000313" key="7">
    <source>
        <dbReference type="Proteomes" id="UP000000263"/>
    </source>
</evidence>
<sequence>MVRRVEIVVPSLLRERLAQGHPWVYRDHVSPHVRLPSGAWVIVRCGAWRGYALWDAEGPIALRIFSTRTVPDIAWLRERLTAAWNLRAPLRAAGITAYRWVFGEGDGVPGIVVDRYNDIAVLQASSAGTLTLIEDVATAILKVDPTVRRVALRMATESRSAIDEGDEGDGDARLRSLYGESPPREIVVVEHGIRFAVALHTAQKTGLFLDQRENRRFVEGLAAGRTVLNCFAYTGGFSLYALRGGARQVVSVDVGKGLASATARNLALNRLDDGRHRFETADCFELLEQYAAAGQRFDLVILDPPSFARRKESRYAAQRAYVRLNALGMRCVKPGGLLATASCTTQVGPEAFREALASAGALAERRLRIIHEAGQPLDHPVPAHFPEGRYLKFVVGRVEEAV</sequence>
<dbReference type="InterPro" id="IPR029063">
    <property type="entry name" value="SAM-dependent_MTases_sf"/>
</dbReference>
<evidence type="ECO:0000313" key="6">
    <source>
        <dbReference type="EMBL" id="ABU60105.1"/>
    </source>
</evidence>
<keyword evidence="3" id="KW-0949">S-adenosyl-L-methionine</keyword>
<dbReference type="KEGG" id="rca:Rcas_4073"/>
<dbReference type="AlphaFoldDB" id="A7NRA9"/>
<protein>
    <submittedName>
        <fullName evidence="6">SAM-dependent methyltransferase</fullName>
    </submittedName>
</protein>
<feature type="domain" description="RlmI-like PUA" evidence="5">
    <location>
        <begin position="15"/>
        <end position="66"/>
    </location>
</feature>
<dbReference type="OrthoDB" id="9805492at2"/>
<name>A7NRA9_ROSCS</name>
<dbReference type="PANTHER" id="PTHR43042:SF3">
    <property type="entry name" value="RIBOSOMAL RNA LARGE SUBUNIT METHYLTRANSFERASE YWBD-RELATED"/>
    <property type="match status" value="1"/>
</dbReference>
<keyword evidence="1 6" id="KW-0489">Methyltransferase</keyword>
<gene>
    <name evidence="6" type="ordered locus">Rcas_4073</name>
</gene>
<evidence type="ECO:0000259" key="4">
    <source>
        <dbReference type="Pfam" id="PF10672"/>
    </source>
</evidence>
<keyword evidence="7" id="KW-1185">Reference proteome</keyword>
<dbReference type="Gene3D" id="3.30.750.80">
    <property type="entry name" value="RNA methyltransferase domain (HRMD) like"/>
    <property type="match status" value="1"/>
</dbReference>
<dbReference type="EMBL" id="CP000804">
    <property type="protein sequence ID" value="ABU60105.1"/>
    <property type="molecule type" value="Genomic_DNA"/>
</dbReference>